<organism evidence="2 3">
    <name type="scientific">Hyaloscypha hepaticicola</name>
    <dbReference type="NCBI Taxonomy" id="2082293"/>
    <lineage>
        <taxon>Eukaryota</taxon>
        <taxon>Fungi</taxon>
        <taxon>Dikarya</taxon>
        <taxon>Ascomycota</taxon>
        <taxon>Pezizomycotina</taxon>
        <taxon>Leotiomycetes</taxon>
        <taxon>Helotiales</taxon>
        <taxon>Hyaloscyphaceae</taxon>
        <taxon>Hyaloscypha</taxon>
    </lineage>
</organism>
<feature type="domain" description="Heterokaryon incompatibility" evidence="1">
    <location>
        <begin position="29"/>
        <end position="161"/>
    </location>
</feature>
<evidence type="ECO:0000259" key="1">
    <source>
        <dbReference type="Pfam" id="PF06985"/>
    </source>
</evidence>
<proteinExistence type="predicted"/>
<dbReference type="STRING" id="1745343.A0A2J6PZ76"/>
<dbReference type="InterPro" id="IPR052895">
    <property type="entry name" value="HetReg/Transcr_Mod"/>
</dbReference>
<protein>
    <submittedName>
        <fullName evidence="2">HET-domain-containing protein</fullName>
    </submittedName>
</protein>
<name>A0A2J6PZ76_9HELO</name>
<reference evidence="2 3" key="1">
    <citation type="submission" date="2016-05" db="EMBL/GenBank/DDBJ databases">
        <title>A degradative enzymes factory behind the ericoid mycorrhizal symbiosis.</title>
        <authorList>
            <consortium name="DOE Joint Genome Institute"/>
            <person name="Martino E."/>
            <person name="Morin E."/>
            <person name="Grelet G."/>
            <person name="Kuo A."/>
            <person name="Kohler A."/>
            <person name="Daghino S."/>
            <person name="Barry K."/>
            <person name="Choi C."/>
            <person name="Cichocki N."/>
            <person name="Clum A."/>
            <person name="Copeland A."/>
            <person name="Hainaut M."/>
            <person name="Haridas S."/>
            <person name="Labutti K."/>
            <person name="Lindquist E."/>
            <person name="Lipzen A."/>
            <person name="Khouja H.-R."/>
            <person name="Murat C."/>
            <person name="Ohm R."/>
            <person name="Olson A."/>
            <person name="Spatafora J."/>
            <person name="Veneault-Fourrey C."/>
            <person name="Henrissat B."/>
            <person name="Grigoriev I."/>
            <person name="Martin F."/>
            <person name="Perotto S."/>
        </authorList>
    </citation>
    <scope>NUCLEOTIDE SEQUENCE [LARGE SCALE GENOMIC DNA]</scope>
    <source>
        <strain evidence="2 3">UAMH 7357</strain>
    </source>
</reference>
<dbReference type="Pfam" id="PF06985">
    <property type="entry name" value="HET"/>
    <property type="match status" value="1"/>
</dbReference>
<dbReference type="Proteomes" id="UP000235672">
    <property type="component" value="Unassembled WGS sequence"/>
</dbReference>
<accession>A0A2J6PZ76</accession>
<dbReference type="PANTHER" id="PTHR24148">
    <property type="entry name" value="ANKYRIN REPEAT DOMAIN-CONTAINING PROTEIN 39 HOMOLOG-RELATED"/>
    <property type="match status" value="1"/>
</dbReference>
<feature type="non-terminal residue" evidence="2">
    <location>
        <position position="284"/>
    </location>
</feature>
<gene>
    <name evidence="2" type="ORF">NA56DRAFT_575662</name>
</gene>
<dbReference type="AlphaFoldDB" id="A0A2J6PZ76"/>
<dbReference type="EMBL" id="KZ613490">
    <property type="protein sequence ID" value="PMD19340.1"/>
    <property type="molecule type" value="Genomic_DNA"/>
</dbReference>
<dbReference type="OrthoDB" id="2157530at2759"/>
<evidence type="ECO:0000313" key="2">
    <source>
        <dbReference type="EMBL" id="PMD19340.1"/>
    </source>
</evidence>
<dbReference type="InterPro" id="IPR010730">
    <property type="entry name" value="HET"/>
</dbReference>
<keyword evidence="3" id="KW-1185">Reference proteome</keyword>
<dbReference type="PANTHER" id="PTHR24148:SF73">
    <property type="entry name" value="HET DOMAIN PROTEIN (AFU_ORTHOLOGUE AFUA_8G01020)"/>
    <property type="match status" value="1"/>
</dbReference>
<evidence type="ECO:0000313" key="3">
    <source>
        <dbReference type="Proteomes" id="UP000235672"/>
    </source>
</evidence>
<sequence length="284" mass="32290">MLRRLELLPGIGQIQCKLESVSLNDEPVYEAISYHWGGTAEKHEIVCNSASLFITDSLHSALVRFRRLEQSRHLWADQLCINQADSDERGRQVGFMREIYENAIQTLVWLACTPLDKRTIYELSSAEAAEYNLPEATSRIWKAFQILFLRPWFARMWVIQEVNVSKSVAIYCHNSEISAADFMAGVECANELGPLWLVGNMSLDNPFRVLKNQSQDVERPSLISLLLGFSYFQATDPRDKVYALLGLAPTHERANIIPNYNLTPKQVFHSTTIAILEQSGNLDI</sequence>